<dbReference type="HOGENOM" id="CLU_175516_2_0_5"/>
<dbReference type="InterPro" id="IPR038444">
    <property type="entry name" value="DUF465_sf"/>
</dbReference>
<keyword evidence="1" id="KW-0175">Coiled coil</keyword>
<organism evidence="2 3">
    <name type="scientific">Hyphomicrobium nitrativorans NL23</name>
    <dbReference type="NCBI Taxonomy" id="1029756"/>
    <lineage>
        <taxon>Bacteria</taxon>
        <taxon>Pseudomonadati</taxon>
        <taxon>Pseudomonadota</taxon>
        <taxon>Alphaproteobacteria</taxon>
        <taxon>Hyphomicrobiales</taxon>
        <taxon>Hyphomicrobiaceae</taxon>
        <taxon>Hyphomicrobium</taxon>
    </lineage>
</organism>
<proteinExistence type="predicted"/>
<sequence length="94" mass="11022">MAVKNSFNVFLSDAPLPMDNPWHICNNATVFNSEKEVRMALSAHLQELSEKHRLLERRIEEETARPGSDDVTIRRLKQEKLKLKDEIVRLETRH</sequence>
<dbReference type="InterPro" id="IPR007420">
    <property type="entry name" value="DUF465"/>
</dbReference>
<dbReference type="AlphaFoldDB" id="V5SE40"/>
<evidence type="ECO:0000313" key="2">
    <source>
        <dbReference type="EMBL" id="AHB48762.1"/>
    </source>
</evidence>
<reference evidence="2 3" key="1">
    <citation type="journal article" date="2014" name="Genome Announc.">
        <title>Complete Genome Sequence of Hyphomicrobium nitrativorans Strain NL23, a Denitrifying Bacterium Isolated from Biofilm of a Methanol-Fed Denitrification System Treating Seawater at the Montreal Biodome.</title>
        <authorList>
            <person name="Martineau C."/>
            <person name="Villeneuve C."/>
            <person name="Mauffrey F."/>
            <person name="Villemur R."/>
        </authorList>
    </citation>
    <scope>NUCLEOTIDE SEQUENCE [LARGE SCALE GENOMIC DNA]</scope>
    <source>
        <strain evidence="2">NL23</strain>
    </source>
</reference>
<dbReference type="EMBL" id="CP006912">
    <property type="protein sequence ID" value="AHB48762.1"/>
    <property type="molecule type" value="Genomic_DNA"/>
</dbReference>
<feature type="coiled-coil region" evidence="1">
    <location>
        <begin position="38"/>
        <end position="93"/>
    </location>
</feature>
<dbReference type="PATRIC" id="fig|1029756.8.peg.2232"/>
<evidence type="ECO:0000256" key="1">
    <source>
        <dbReference type="SAM" id="Coils"/>
    </source>
</evidence>
<name>V5SE40_9HYPH</name>
<evidence type="ECO:0000313" key="3">
    <source>
        <dbReference type="Proteomes" id="UP000018542"/>
    </source>
</evidence>
<accession>V5SE40</accession>
<dbReference type="Proteomes" id="UP000018542">
    <property type="component" value="Chromosome"/>
</dbReference>
<evidence type="ECO:0008006" key="4">
    <source>
        <dbReference type="Google" id="ProtNLM"/>
    </source>
</evidence>
<dbReference type="Pfam" id="PF04325">
    <property type="entry name" value="DUF465"/>
    <property type="match status" value="1"/>
</dbReference>
<dbReference type="Gene3D" id="6.10.280.50">
    <property type="match status" value="1"/>
</dbReference>
<keyword evidence="3" id="KW-1185">Reference proteome</keyword>
<protein>
    <recommendedName>
        <fullName evidence="4">DUF465 domain-containing protein</fullName>
    </recommendedName>
</protein>
<gene>
    <name evidence="2" type="ORF">W911_10730</name>
</gene>
<dbReference type="STRING" id="1029756.W911_10730"/>
<dbReference type="KEGG" id="hni:W911_10730"/>